<dbReference type="Proteomes" id="UP000006753">
    <property type="component" value="Unassembled WGS sequence"/>
</dbReference>
<dbReference type="AlphaFoldDB" id="K1X7C0"/>
<organism evidence="1 2">
    <name type="scientific">Marssonina brunnea f. sp. multigermtubi (strain MB_m1)</name>
    <name type="common">Marssonina leaf spot fungus</name>
    <dbReference type="NCBI Taxonomy" id="1072389"/>
    <lineage>
        <taxon>Eukaryota</taxon>
        <taxon>Fungi</taxon>
        <taxon>Dikarya</taxon>
        <taxon>Ascomycota</taxon>
        <taxon>Pezizomycotina</taxon>
        <taxon>Leotiomycetes</taxon>
        <taxon>Helotiales</taxon>
        <taxon>Drepanopezizaceae</taxon>
        <taxon>Drepanopeziza</taxon>
    </lineage>
</organism>
<dbReference type="OrthoDB" id="3521274at2759"/>
<evidence type="ECO:0000313" key="1">
    <source>
        <dbReference type="EMBL" id="EKD21001.1"/>
    </source>
</evidence>
<evidence type="ECO:0000313" key="2">
    <source>
        <dbReference type="Proteomes" id="UP000006753"/>
    </source>
</evidence>
<keyword evidence="2" id="KW-1185">Reference proteome</keyword>
<protein>
    <submittedName>
        <fullName evidence="1">Uncharacterized protein</fullName>
    </submittedName>
</protein>
<name>K1X7C0_MARBU</name>
<dbReference type="KEGG" id="mbe:MBM_00114"/>
<dbReference type="HOGENOM" id="CLU_1200038_0_0_1"/>
<dbReference type="InParanoid" id="K1X7C0"/>
<dbReference type="EMBL" id="JH921428">
    <property type="protein sequence ID" value="EKD21001.1"/>
    <property type="molecule type" value="Genomic_DNA"/>
</dbReference>
<reference evidence="1 2" key="1">
    <citation type="journal article" date="2012" name="BMC Genomics">
        <title>Sequencing the genome of Marssonina brunnea reveals fungus-poplar co-evolution.</title>
        <authorList>
            <person name="Zhu S."/>
            <person name="Cao Y.-Z."/>
            <person name="Jiang C."/>
            <person name="Tan B.-Y."/>
            <person name="Wang Z."/>
            <person name="Feng S."/>
            <person name="Zhang L."/>
            <person name="Su X.-H."/>
            <person name="Brejova B."/>
            <person name="Vinar T."/>
            <person name="Xu M."/>
            <person name="Wang M.-X."/>
            <person name="Zhang S.-G."/>
            <person name="Huang M.-R."/>
            <person name="Wu R."/>
            <person name="Zhou Y."/>
        </authorList>
    </citation>
    <scope>NUCLEOTIDE SEQUENCE [LARGE SCALE GENOMIC DNA]</scope>
    <source>
        <strain evidence="1 2">MB_m1</strain>
    </source>
</reference>
<accession>K1X7C0</accession>
<sequence>MPLFTDLRGRYVSFRHPFVPPSSEAALRDLADSVMHHYIDNQCPAALAAALTFPFLGDRSAKLPLPNTTSQSILPPARCTLVTRAGCMSFSAALSSTLKPPATLSVPGSNQSWKSSTRLVKTGDFESVAVSHHCRHYGRRQPKLAALWMRAAISGVADYFLRCVNLGLAAIEFDAAAWTGTTNSFISLVPDDRPGLEEEEDRELPRSDECRLLFLTDAEGHSRIPICPCNS</sequence>
<gene>
    <name evidence="1" type="ORF">MBM_00114</name>
</gene>
<proteinExistence type="predicted"/>